<dbReference type="STRING" id="761204.W2PA61"/>
<dbReference type="RefSeq" id="XP_008916777.1">
    <property type="nucleotide sequence ID" value="XM_008918529.1"/>
</dbReference>
<dbReference type="AlphaFoldDB" id="W2PA61"/>
<evidence type="ECO:0000313" key="2">
    <source>
        <dbReference type="EMBL" id="ETM97922.1"/>
    </source>
</evidence>
<proteinExistence type="predicted"/>
<accession>W2PA61</accession>
<dbReference type="GeneID" id="20193385"/>
<dbReference type="VEuPathDB" id="FungiDB:PPTG_24786"/>
<name>W2PA61_PHYN3</name>
<reference evidence="3" key="1">
    <citation type="submission" date="2011-12" db="EMBL/GenBank/DDBJ databases">
        <authorList>
            <consortium name="The Broad Institute Genome Sequencing Platform"/>
            <person name="Russ C."/>
            <person name="Tyler B."/>
            <person name="Panabieres F."/>
            <person name="Shan W."/>
            <person name="Tripathy S."/>
            <person name="Grunwald N."/>
            <person name="Machado M."/>
            <person name="Young S.K."/>
            <person name="Zeng Q."/>
            <person name="Gargeya S."/>
            <person name="Fitzgerald M."/>
            <person name="Haas B."/>
            <person name="Abouelleil A."/>
            <person name="Alvarado L."/>
            <person name="Arachchi H.M."/>
            <person name="Berlin A."/>
            <person name="Chapman S.B."/>
            <person name="Gearin G."/>
            <person name="Goldberg J."/>
            <person name="Griggs A."/>
            <person name="Gujja S."/>
            <person name="Hansen M."/>
            <person name="Heiman D."/>
            <person name="Howarth C."/>
            <person name="Larimer J."/>
            <person name="Lui A."/>
            <person name="MacDonald P.J.P."/>
            <person name="McCowen C."/>
            <person name="Montmayeur A."/>
            <person name="Murphy C."/>
            <person name="Neiman D."/>
            <person name="Pearson M."/>
            <person name="Priest M."/>
            <person name="Roberts A."/>
            <person name="Saif S."/>
            <person name="Shea T."/>
            <person name="Sisk P."/>
            <person name="Stolte C."/>
            <person name="Sykes S."/>
            <person name="Wortman J."/>
            <person name="Nusbaum C."/>
            <person name="Birren B."/>
        </authorList>
    </citation>
    <scope>NUCLEOTIDE SEQUENCE [LARGE SCALE GENOMIC DNA]</scope>
    <source>
        <strain evidence="3">INRA-310</strain>
    </source>
</reference>
<reference evidence="2 3" key="2">
    <citation type="submission" date="2013-11" db="EMBL/GenBank/DDBJ databases">
        <title>The Genome Sequence of Phytophthora parasitica INRA-310.</title>
        <authorList>
            <consortium name="The Broad Institute Genomics Platform"/>
            <person name="Russ C."/>
            <person name="Tyler B."/>
            <person name="Panabieres F."/>
            <person name="Shan W."/>
            <person name="Tripathy S."/>
            <person name="Grunwald N."/>
            <person name="Machado M."/>
            <person name="Johnson C.S."/>
            <person name="Arredondo F."/>
            <person name="Hong C."/>
            <person name="Coffey M."/>
            <person name="Young S.K."/>
            <person name="Zeng Q."/>
            <person name="Gargeya S."/>
            <person name="Fitzgerald M."/>
            <person name="Abouelleil A."/>
            <person name="Alvarado L."/>
            <person name="Chapman S.B."/>
            <person name="Gainer-Dewar J."/>
            <person name="Goldberg J."/>
            <person name="Griggs A."/>
            <person name="Gujja S."/>
            <person name="Hansen M."/>
            <person name="Howarth C."/>
            <person name="Imamovic A."/>
            <person name="Ireland A."/>
            <person name="Larimer J."/>
            <person name="McCowan C."/>
            <person name="Murphy C."/>
            <person name="Pearson M."/>
            <person name="Poon T.W."/>
            <person name="Priest M."/>
            <person name="Roberts A."/>
            <person name="Saif S."/>
            <person name="Shea T."/>
            <person name="Sykes S."/>
            <person name="Wortman J."/>
            <person name="Nusbaum C."/>
            <person name="Birren B."/>
        </authorList>
    </citation>
    <scope>NUCLEOTIDE SEQUENCE [LARGE SCALE GENOMIC DNA]</scope>
    <source>
        <strain evidence="2 3">INRA-310</strain>
    </source>
</reference>
<dbReference type="EMBL" id="KI669785">
    <property type="protein sequence ID" value="ETM97922.1"/>
    <property type="molecule type" value="Genomic_DNA"/>
</dbReference>
<evidence type="ECO:0000313" key="3">
    <source>
        <dbReference type="Proteomes" id="UP000018817"/>
    </source>
</evidence>
<protein>
    <submittedName>
        <fullName evidence="2">Uncharacterized protein</fullName>
    </submittedName>
</protein>
<evidence type="ECO:0000256" key="1">
    <source>
        <dbReference type="SAM" id="MobiDB-lite"/>
    </source>
</evidence>
<feature type="region of interest" description="Disordered" evidence="1">
    <location>
        <begin position="1"/>
        <end position="21"/>
    </location>
</feature>
<organism evidence="2 3">
    <name type="scientific">Phytophthora nicotianae (strain INRA-310)</name>
    <name type="common">Phytophthora parasitica</name>
    <dbReference type="NCBI Taxonomy" id="761204"/>
    <lineage>
        <taxon>Eukaryota</taxon>
        <taxon>Sar</taxon>
        <taxon>Stramenopiles</taxon>
        <taxon>Oomycota</taxon>
        <taxon>Peronosporomycetes</taxon>
        <taxon>Peronosporales</taxon>
        <taxon>Peronosporaceae</taxon>
        <taxon>Phytophthora</taxon>
    </lineage>
</organism>
<gene>
    <name evidence="2" type="ORF">PPTG_24786</name>
</gene>
<sequence>MVKEEPIEAHSSPRGTDVDMKTDDFLPLPFLDFGDDIVP</sequence>
<dbReference type="Proteomes" id="UP000018817">
    <property type="component" value="Unassembled WGS sequence"/>
</dbReference>